<dbReference type="EMBL" id="BRYB01000276">
    <property type="protein sequence ID" value="GMI26808.1"/>
    <property type="molecule type" value="Genomic_DNA"/>
</dbReference>
<dbReference type="Proteomes" id="UP001165060">
    <property type="component" value="Unassembled WGS sequence"/>
</dbReference>
<name>A0ABQ6MI64_9STRA</name>
<feature type="compositionally biased region" description="Acidic residues" evidence="1">
    <location>
        <begin position="98"/>
        <end position="109"/>
    </location>
</feature>
<comment type="caution">
    <text evidence="2">The sequence shown here is derived from an EMBL/GenBank/DDBJ whole genome shotgun (WGS) entry which is preliminary data.</text>
</comment>
<feature type="region of interest" description="Disordered" evidence="1">
    <location>
        <begin position="319"/>
        <end position="357"/>
    </location>
</feature>
<reference evidence="2 3" key="1">
    <citation type="journal article" date="2023" name="Commun. Biol.">
        <title>Genome analysis of Parmales, the sister group of diatoms, reveals the evolutionary specialization of diatoms from phago-mixotrophs to photoautotrophs.</title>
        <authorList>
            <person name="Ban H."/>
            <person name="Sato S."/>
            <person name="Yoshikawa S."/>
            <person name="Yamada K."/>
            <person name="Nakamura Y."/>
            <person name="Ichinomiya M."/>
            <person name="Sato N."/>
            <person name="Blanc-Mathieu R."/>
            <person name="Endo H."/>
            <person name="Kuwata A."/>
            <person name="Ogata H."/>
        </authorList>
    </citation>
    <scope>NUCLEOTIDE SEQUENCE [LARGE SCALE GENOMIC DNA]</scope>
</reference>
<keyword evidence="3" id="KW-1185">Reference proteome</keyword>
<accession>A0ABQ6MI64</accession>
<evidence type="ECO:0000313" key="2">
    <source>
        <dbReference type="EMBL" id="GMI26808.1"/>
    </source>
</evidence>
<feature type="region of interest" description="Disordered" evidence="1">
    <location>
        <begin position="1"/>
        <end position="138"/>
    </location>
</feature>
<evidence type="ECO:0000256" key="1">
    <source>
        <dbReference type="SAM" id="MobiDB-lite"/>
    </source>
</evidence>
<feature type="compositionally biased region" description="Basic residues" evidence="1">
    <location>
        <begin position="18"/>
        <end position="30"/>
    </location>
</feature>
<feature type="compositionally biased region" description="Basic and acidic residues" evidence="1">
    <location>
        <begin position="123"/>
        <end position="134"/>
    </location>
</feature>
<feature type="non-terminal residue" evidence="2">
    <location>
        <position position="1"/>
    </location>
</feature>
<evidence type="ECO:0000313" key="3">
    <source>
        <dbReference type="Proteomes" id="UP001165060"/>
    </source>
</evidence>
<protein>
    <submittedName>
        <fullName evidence="2">Uncharacterized protein</fullName>
    </submittedName>
</protein>
<gene>
    <name evidence="2" type="ORF">TeGR_g12947</name>
</gene>
<sequence length="357" mass="38733">SAAEYSLVPELDAEDAAKKKKKKASGKKGKGAQQAECKTGLRPRVSMRNYAEADDELTPDNSKGWDNESSESDEDAAERLLGEKPEADSDSEASIADSDSDSTDADSDTCSERAVEDSLLAKPDAEDAAEKGEGEPEQNQIMNRLEEMLSNLVENQNKARTKINVTGKSTRRANEHLTNLAGQEAQFEGSQTKKIKLKMPGSGKHITEVTLVEVWRHQKRQQATLNRLQEAMESWRTQSKLEVVGARKIRRLMKDVKKGVTASIEVLQKKMETMESAVLQISHNRELISDLAIEVGHNRELITDLAVKVGNNTDALAQLSRGQDPAPAPSGASAPATAPAPAPLVPAASRRRAGFGA</sequence>
<feature type="compositionally biased region" description="Basic and acidic residues" evidence="1">
    <location>
        <begin position="77"/>
        <end position="87"/>
    </location>
</feature>
<proteinExistence type="predicted"/>
<organism evidence="2 3">
    <name type="scientific">Tetraparma gracilis</name>
    <dbReference type="NCBI Taxonomy" id="2962635"/>
    <lineage>
        <taxon>Eukaryota</taxon>
        <taxon>Sar</taxon>
        <taxon>Stramenopiles</taxon>
        <taxon>Ochrophyta</taxon>
        <taxon>Bolidophyceae</taxon>
        <taxon>Parmales</taxon>
        <taxon>Triparmaceae</taxon>
        <taxon>Tetraparma</taxon>
    </lineage>
</organism>